<evidence type="ECO:0000313" key="1">
    <source>
        <dbReference type="EMBL" id="MBB5341985.1"/>
    </source>
</evidence>
<name>A0ACC5P564_9BACT</name>
<organism evidence="1 2">
    <name type="scientific">Tunturiibacter gelidiferens</name>
    <dbReference type="NCBI Taxonomy" id="3069689"/>
    <lineage>
        <taxon>Bacteria</taxon>
        <taxon>Pseudomonadati</taxon>
        <taxon>Acidobacteriota</taxon>
        <taxon>Terriglobia</taxon>
        <taxon>Terriglobales</taxon>
        <taxon>Acidobacteriaceae</taxon>
        <taxon>Tunturiibacter</taxon>
    </lineage>
</organism>
<dbReference type="Proteomes" id="UP000569005">
    <property type="component" value="Unassembled WGS sequence"/>
</dbReference>
<protein>
    <submittedName>
        <fullName evidence="1">Uncharacterized protein</fullName>
    </submittedName>
</protein>
<reference evidence="1" key="1">
    <citation type="submission" date="2020-08" db="EMBL/GenBank/DDBJ databases">
        <title>Genomic Encyclopedia of Type Strains, Phase IV (KMG-V): Genome sequencing to study the core and pangenomes of soil and plant-associated prokaryotes.</title>
        <authorList>
            <person name="Whitman W."/>
        </authorList>
    </citation>
    <scope>NUCLEOTIDE SEQUENCE</scope>
    <source>
        <strain evidence="1">M8UP15</strain>
    </source>
</reference>
<dbReference type="EMBL" id="JACHEA010000003">
    <property type="protein sequence ID" value="MBB5341985.1"/>
    <property type="molecule type" value="Genomic_DNA"/>
</dbReference>
<evidence type="ECO:0000313" key="2">
    <source>
        <dbReference type="Proteomes" id="UP000569005"/>
    </source>
</evidence>
<sequence length="239" mass="27232">MLSAWAKHFRHHYYLDEALDVARDGTGLSRKDFLIQLAFPHDKNAPGPSIRAGDFAEIIVADYFEYVLNWRVPRTRYRAKAIPNESIKGTDFLAFGITQETDLKNEKYSSDDILMCVEVKAQFSGKIAKNRLQDAIDDSAKDHLRRAYTLNAMKQRLRADKDHDGAATVRRFQNPTDHPFKNQYSAAAVYCETVYDEAVAKNVNVVDHPDSQNLYLLVLKGAQMMQLVNRIYEVAADEA</sequence>
<accession>A0ACC5P564</accession>
<keyword evidence="2" id="KW-1185">Reference proteome</keyword>
<proteinExistence type="predicted"/>
<comment type="caution">
    <text evidence="1">The sequence shown here is derived from an EMBL/GenBank/DDBJ whole genome shotgun (WGS) entry which is preliminary data.</text>
</comment>
<gene>
    <name evidence="1" type="ORF">HDF13_004374</name>
</gene>